<feature type="signal peptide" evidence="3">
    <location>
        <begin position="1"/>
        <end position="26"/>
    </location>
</feature>
<evidence type="ECO:0000313" key="4">
    <source>
        <dbReference type="EMBL" id="ACZ30410.1"/>
    </source>
</evidence>
<evidence type="ECO:0008006" key="6">
    <source>
        <dbReference type="Google" id="ProtNLM"/>
    </source>
</evidence>
<organism evidence="4 5">
    <name type="scientific">Xylanimonas cellulosilytica (strain DSM 15894 / JCM 12276 / CECT 5975 / KCTC 9989 / LMG 20990 / NBRC 107835 / XIL07)</name>
    <dbReference type="NCBI Taxonomy" id="446471"/>
    <lineage>
        <taxon>Bacteria</taxon>
        <taxon>Bacillati</taxon>
        <taxon>Actinomycetota</taxon>
        <taxon>Actinomycetes</taxon>
        <taxon>Micrococcales</taxon>
        <taxon>Promicromonosporaceae</taxon>
        <taxon>Xylanimonas</taxon>
    </lineage>
</organism>
<dbReference type="InterPro" id="IPR036465">
    <property type="entry name" value="vWFA_dom_sf"/>
</dbReference>
<dbReference type="SUPFAM" id="SSF53300">
    <property type="entry name" value="vWA-like"/>
    <property type="match status" value="1"/>
</dbReference>
<feature type="region of interest" description="Disordered" evidence="1">
    <location>
        <begin position="826"/>
        <end position="918"/>
    </location>
</feature>
<reference evidence="5" key="1">
    <citation type="submission" date="2009-11" db="EMBL/GenBank/DDBJ databases">
        <title>The complete chromosome of Xylanimonas cellulosilytica DSM 15894.</title>
        <authorList>
            <consortium name="US DOE Joint Genome Institute (JGI-PGF)"/>
            <person name="Lucas S."/>
            <person name="Copeland A."/>
            <person name="Lapidus A."/>
            <person name="Glavina del Rio T."/>
            <person name="Dalin E."/>
            <person name="Tice H."/>
            <person name="Bruce D."/>
            <person name="Goodwin L."/>
            <person name="Pitluck S."/>
            <person name="Kyrpides N."/>
            <person name="Mavromatis K."/>
            <person name="Ivanova N."/>
            <person name="Mikhailova N."/>
            <person name="Foster B."/>
            <person name="Clum A."/>
            <person name="Brettin T."/>
            <person name="Detter J.C."/>
            <person name="Han C."/>
            <person name="Larimer F."/>
            <person name="Land M."/>
            <person name="Hauser L."/>
            <person name="Markowitz V."/>
            <person name="Cheng J.F."/>
            <person name="Hugenholtz P."/>
            <person name="Woyke T."/>
            <person name="Wu D."/>
            <person name="Gehrich-Schroeter G."/>
            <person name="Schneider S."/>
            <person name="Pukall S.R."/>
            <person name="Klenk H.P."/>
            <person name="Eisen J.A."/>
        </authorList>
    </citation>
    <scope>NUCLEOTIDE SEQUENCE [LARGE SCALE GENOMIC DNA]</scope>
    <source>
        <strain evidence="5">DSM 15894 / CECT 5975 / LMG 20990 / XIL07</strain>
    </source>
</reference>
<evidence type="ECO:0000256" key="1">
    <source>
        <dbReference type="SAM" id="MobiDB-lite"/>
    </source>
</evidence>
<accession>D1BRF5</accession>
<dbReference type="eggNOG" id="ENOG502Z9PW">
    <property type="taxonomic scope" value="Bacteria"/>
</dbReference>
<dbReference type="Gene3D" id="3.40.50.410">
    <property type="entry name" value="von Willebrand factor, type A domain"/>
    <property type="match status" value="1"/>
</dbReference>
<evidence type="ECO:0000256" key="2">
    <source>
        <dbReference type="SAM" id="Phobius"/>
    </source>
</evidence>
<evidence type="ECO:0000256" key="3">
    <source>
        <dbReference type="SAM" id="SignalP"/>
    </source>
</evidence>
<keyword evidence="3" id="KW-0732">Signal</keyword>
<gene>
    <name evidence="4" type="ordered locus">Xcel_1379</name>
</gene>
<feature type="chain" id="PRO_5003021708" description="VWFA domain-containing protein" evidence="3">
    <location>
        <begin position="27"/>
        <end position="918"/>
    </location>
</feature>
<keyword evidence="2" id="KW-0812">Transmembrane</keyword>
<dbReference type="HOGENOM" id="CLU_317335_0_0_11"/>
<keyword evidence="2" id="KW-0472">Membrane</keyword>
<proteinExistence type="predicted"/>
<keyword evidence="5" id="KW-1185">Reference proteome</keyword>
<sequence>MRRRIAAFAAFVALVVAVLAAAPASAATEPLSPAGAEAFSQVAGCVAENGRLLAAIVVDDSGSLQSHDPENLRASAVGAILDSLGGLEVAGDGVEVEANLATFGKVYTERVGWGSPSGAHGDALRSAVGEYLRNRGGGQMEQQTDYRLALSRAQQSIDERAAAVPGPTCSVVLWFTDGALDVDFPDPVGAATEAARAEVCTHGGIVDSLREAGTHVIAMALFNQQVPEGHQHFVSPKDHERLQAVAEGTGSSCGTDPAVSGGAAGAYLMASDPGQLRALFSGAGALIEGATAGPSLDNTDGTLEIPVDSAVGGFRLILEALDEAPISLAAPAGSTVDARASGGRISGATVTSSGSDGLYVVDVRGEPSAMAGTWVVEAAPTTVRVIDLFYFWGAVIEPRVPAEGLVLGQANTVTVVAERGGVPDDAAWYDDLIVGASVGGTPVAVVPGPDGAPSFVVDLTGDGGRTSVRVDLTATAVTAGHAIALGPASRTVELPTTLPVGFPTVSPSALDLGRFYHEEAASGTLTVHGVPVDQVGASDTRVCLGTGAVWDRTPEGVVLAVATDAGADGCVTVAPGASRDVTVTLTASEAAEGVIEGVIPVRFEGTEPDQVHELGVPVAASLFRPVDESARWGLVALFTVLALLVAWIVAMVGRALTDRYRLGGDVRVASVPVRLTADGVQRVGAPAGDPVLRTDDFRNVSPRTAATFDEGGIDFARRGPRFWPYQQFTGVVSSPEGPVAVGSTEPMLDARRAPTEFAVTRQPFFVASPTQTDLEGPIDAWLVVFIDGQGGAINAQVEERNRDLRTGSGLERIDWESVAAALRQAVSEAAAPQVEVRDAPTRVKRRKPRREAAPEAPVPAANLAPPTPGFTPSLDYFAADRDPAPMPDQGRSSSSTTPLSEAAPGGHPSPGGPPDYFG</sequence>
<protein>
    <recommendedName>
        <fullName evidence="6">VWFA domain-containing protein</fullName>
    </recommendedName>
</protein>
<feature type="compositionally biased region" description="Polar residues" evidence="1">
    <location>
        <begin position="890"/>
        <end position="899"/>
    </location>
</feature>
<dbReference type="STRING" id="446471.Xcel_1379"/>
<dbReference type="EMBL" id="CP001821">
    <property type="protein sequence ID" value="ACZ30410.1"/>
    <property type="molecule type" value="Genomic_DNA"/>
</dbReference>
<keyword evidence="2" id="KW-1133">Transmembrane helix</keyword>
<dbReference type="AlphaFoldDB" id="D1BRF5"/>
<feature type="transmembrane region" description="Helical" evidence="2">
    <location>
        <begin position="632"/>
        <end position="652"/>
    </location>
</feature>
<dbReference type="RefSeq" id="WP_012878152.1">
    <property type="nucleotide sequence ID" value="NC_013530.1"/>
</dbReference>
<dbReference type="OrthoDB" id="4424690at2"/>
<dbReference type="Proteomes" id="UP000002255">
    <property type="component" value="Chromosome"/>
</dbReference>
<reference evidence="4 5" key="2">
    <citation type="journal article" date="2010" name="Stand. Genomic Sci.">
        <title>Complete genome sequence of Xylanimonas cellulosilytica type strain (XIL07).</title>
        <authorList>
            <person name="Foster B."/>
            <person name="Pukall R."/>
            <person name="Abt B."/>
            <person name="Nolan M."/>
            <person name="Glavina Del Rio T."/>
            <person name="Chen F."/>
            <person name="Lucas S."/>
            <person name="Tice H."/>
            <person name="Pitluck S."/>
            <person name="Cheng J.-F."/>
            <person name="Chertkov O."/>
            <person name="Brettin T."/>
            <person name="Han C."/>
            <person name="Detter J.C."/>
            <person name="Bruce D."/>
            <person name="Goodwin L."/>
            <person name="Ivanova N."/>
            <person name="Mavromatis K."/>
            <person name="Pati A."/>
            <person name="Mikhailova N."/>
            <person name="Chen A."/>
            <person name="Palaniappan K."/>
            <person name="Land M."/>
            <person name="Hauser L."/>
            <person name="Chang Y.-J."/>
            <person name="Jeffries C.D."/>
            <person name="Chain P."/>
            <person name="Rohde M."/>
            <person name="Goeker M."/>
            <person name="Bristow J."/>
            <person name="Eisen J.A."/>
            <person name="Markowitz V."/>
            <person name="Hugenholtz P."/>
            <person name="Kyrpides N.C."/>
            <person name="Klenk H.-P."/>
            <person name="Lapidus A."/>
        </authorList>
    </citation>
    <scope>NUCLEOTIDE SEQUENCE [LARGE SCALE GENOMIC DNA]</scope>
    <source>
        <strain evidence="5">DSM 15894 / CECT 5975 / LMG 20990 / XIL07</strain>
    </source>
</reference>
<feature type="compositionally biased region" description="Low complexity" evidence="1">
    <location>
        <begin position="854"/>
        <end position="864"/>
    </location>
</feature>
<dbReference type="KEGG" id="xce:Xcel_1379"/>
<name>D1BRF5_XYLCX</name>
<evidence type="ECO:0000313" key="5">
    <source>
        <dbReference type="Proteomes" id="UP000002255"/>
    </source>
</evidence>